<organism evidence="11 12">
    <name type="scientific">Asanoa iriomotensis</name>
    <dbReference type="NCBI Taxonomy" id="234613"/>
    <lineage>
        <taxon>Bacteria</taxon>
        <taxon>Bacillati</taxon>
        <taxon>Actinomycetota</taxon>
        <taxon>Actinomycetes</taxon>
        <taxon>Micromonosporales</taxon>
        <taxon>Micromonosporaceae</taxon>
        <taxon>Asanoa</taxon>
    </lineage>
</organism>
<dbReference type="PROSITE" id="PS00211">
    <property type="entry name" value="ABC_TRANSPORTER_1"/>
    <property type="match status" value="1"/>
</dbReference>
<dbReference type="InterPro" id="IPR003593">
    <property type="entry name" value="AAA+_ATPase"/>
</dbReference>
<evidence type="ECO:0000256" key="8">
    <source>
        <dbReference type="ARBA" id="ARBA00023251"/>
    </source>
</evidence>
<dbReference type="Pfam" id="PF00005">
    <property type="entry name" value="ABC_tran"/>
    <property type="match status" value="1"/>
</dbReference>
<dbReference type="PANTHER" id="PTHR42711:SF19">
    <property type="entry name" value="DOXORUBICIN RESISTANCE ATP-BINDING PROTEIN DRRA"/>
    <property type="match status" value="1"/>
</dbReference>
<reference evidence="11 12" key="1">
    <citation type="submission" date="2021-01" db="EMBL/GenBank/DDBJ databases">
        <title>Whole genome shotgun sequence of Asanoa iriomotensis NBRC 100142.</title>
        <authorList>
            <person name="Komaki H."/>
            <person name="Tamura T."/>
        </authorList>
    </citation>
    <scope>NUCLEOTIDE SEQUENCE [LARGE SCALE GENOMIC DNA]</scope>
    <source>
        <strain evidence="11 12">NBRC 100142</strain>
    </source>
</reference>
<keyword evidence="3" id="KW-1003">Cell membrane</keyword>
<evidence type="ECO:0000313" key="11">
    <source>
        <dbReference type="EMBL" id="GIF60960.1"/>
    </source>
</evidence>
<comment type="subcellular location">
    <subcellularLocation>
        <location evidence="1">Cell membrane</location>
        <topology evidence="1">Peripheral membrane protein</topology>
        <orientation evidence="1">Cytoplasmic side</orientation>
    </subcellularLocation>
</comment>
<evidence type="ECO:0000256" key="2">
    <source>
        <dbReference type="ARBA" id="ARBA00022448"/>
    </source>
</evidence>
<feature type="domain" description="ABC transporter" evidence="10">
    <location>
        <begin position="10"/>
        <end position="240"/>
    </location>
</feature>
<comment type="similarity">
    <text evidence="9">Belongs to the ABC transporter superfamily. Drug exporter-1 (DrugE1) (TC 3.A.1.105) family.</text>
</comment>
<dbReference type="InterPro" id="IPR003439">
    <property type="entry name" value="ABC_transporter-like_ATP-bd"/>
</dbReference>
<sequence length="332" mass="35198">MTNADPHPAVEVEDLAVSYGKVVALDGLRLTVAAGTVFGLLGPNGAGKTTLIRVLSTLLRQDRGQARVLGHDVLREPLAVRLAIGLAGQFAAVDAELTGRENLEMVGLLYRLPRAEARRRAAEILERFELTEAANRRVSTYSGGMRRRLDLAASLTGRPPVLLLDEPTTGLDPRSRQELWTIVDELRTTGTTVLLTTQYLEEADRLAQRIAVIDAGKVIAEGTPAELKSGAGTDVLRVRLADPAHLSAAEAVLADLTAAGTSVQRDVPAAELVLRVSRADASAEAIRRLDAKGLPVTVVQLTQPSLDDVFLALTGHTAEGAEAAKAAPEVAV</sequence>
<evidence type="ECO:0000259" key="10">
    <source>
        <dbReference type="PROSITE" id="PS50893"/>
    </source>
</evidence>
<keyword evidence="4" id="KW-0547">Nucleotide-binding</keyword>
<dbReference type="PROSITE" id="PS50893">
    <property type="entry name" value="ABC_TRANSPORTER_2"/>
    <property type="match status" value="1"/>
</dbReference>
<proteinExistence type="inferred from homology"/>
<dbReference type="InterPro" id="IPR050763">
    <property type="entry name" value="ABC_transporter_ATP-binding"/>
</dbReference>
<dbReference type="SUPFAM" id="SSF52540">
    <property type="entry name" value="P-loop containing nucleoside triphosphate hydrolases"/>
    <property type="match status" value="1"/>
</dbReference>
<dbReference type="GO" id="GO:0005524">
    <property type="term" value="F:ATP binding"/>
    <property type="evidence" value="ECO:0007669"/>
    <property type="project" value="UniProtKB-KW"/>
</dbReference>
<evidence type="ECO:0000256" key="5">
    <source>
        <dbReference type="ARBA" id="ARBA00022840"/>
    </source>
</evidence>
<dbReference type="EMBL" id="BONC01000083">
    <property type="protein sequence ID" value="GIF60960.1"/>
    <property type="molecule type" value="Genomic_DNA"/>
</dbReference>
<evidence type="ECO:0000256" key="9">
    <source>
        <dbReference type="ARBA" id="ARBA00049985"/>
    </source>
</evidence>
<evidence type="ECO:0000256" key="7">
    <source>
        <dbReference type="ARBA" id="ARBA00023136"/>
    </source>
</evidence>
<dbReference type="NCBIfam" id="TIGR01188">
    <property type="entry name" value="drrA"/>
    <property type="match status" value="1"/>
</dbReference>
<dbReference type="Gene3D" id="3.40.50.300">
    <property type="entry name" value="P-loop containing nucleotide triphosphate hydrolases"/>
    <property type="match status" value="1"/>
</dbReference>
<accession>A0ABQ4CDY4</accession>
<protein>
    <submittedName>
        <fullName evidence="11">Daunorubicin resistance protein DrrA family ABC transporter ATP-binding protein</fullName>
    </submittedName>
</protein>
<dbReference type="SMART" id="SM00382">
    <property type="entry name" value="AAA"/>
    <property type="match status" value="1"/>
</dbReference>
<dbReference type="InterPro" id="IPR025302">
    <property type="entry name" value="DrrA1/2-like_C"/>
</dbReference>
<dbReference type="InterPro" id="IPR017871">
    <property type="entry name" value="ABC_transporter-like_CS"/>
</dbReference>
<dbReference type="Proteomes" id="UP000624325">
    <property type="component" value="Unassembled WGS sequence"/>
</dbReference>
<keyword evidence="7" id="KW-0472">Membrane</keyword>
<name>A0ABQ4CDY4_9ACTN</name>
<evidence type="ECO:0000256" key="1">
    <source>
        <dbReference type="ARBA" id="ARBA00004413"/>
    </source>
</evidence>
<evidence type="ECO:0000256" key="3">
    <source>
        <dbReference type="ARBA" id="ARBA00022475"/>
    </source>
</evidence>
<dbReference type="PANTHER" id="PTHR42711">
    <property type="entry name" value="ABC TRANSPORTER ATP-BINDING PROTEIN"/>
    <property type="match status" value="1"/>
</dbReference>
<keyword evidence="5 11" id="KW-0067">ATP-binding</keyword>
<evidence type="ECO:0000313" key="12">
    <source>
        <dbReference type="Proteomes" id="UP000624325"/>
    </source>
</evidence>
<keyword evidence="12" id="KW-1185">Reference proteome</keyword>
<keyword evidence="6" id="KW-1278">Translocase</keyword>
<dbReference type="InterPro" id="IPR027417">
    <property type="entry name" value="P-loop_NTPase"/>
</dbReference>
<evidence type="ECO:0000256" key="4">
    <source>
        <dbReference type="ARBA" id="ARBA00022741"/>
    </source>
</evidence>
<dbReference type="InterPro" id="IPR005894">
    <property type="entry name" value="DrrA"/>
</dbReference>
<gene>
    <name evidence="11" type="ORF">Air01nite_70550</name>
</gene>
<comment type="caution">
    <text evidence="11">The sequence shown here is derived from an EMBL/GenBank/DDBJ whole genome shotgun (WGS) entry which is preliminary data.</text>
</comment>
<dbReference type="RefSeq" id="WP_203707776.1">
    <property type="nucleotide sequence ID" value="NZ_BAAALU010000043.1"/>
</dbReference>
<evidence type="ECO:0000256" key="6">
    <source>
        <dbReference type="ARBA" id="ARBA00022967"/>
    </source>
</evidence>
<keyword evidence="2" id="KW-0813">Transport</keyword>
<keyword evidence="8" id="KW-0046">Antibiotic resistance</keyword>
<dbReference type="Pfam" id="PF13732">
    <property type="entry name" value="DrrA1-3_C"/>
    <property type="match status" value="1"/>
</dbReference>